<evidence type="ECO:0000313" key="2">
    <source>
        <dbReference type="EMBL" id="MBW8191756.1"/>
    </source>
</evidence>
<dbReference type="PROSITE" id="PS51257">
    <property type="entry name" value="PROKAR_LIPOPROTEIN"/>
    <property type="match status" value="1"/>
</dbReference>
<dbReference type="Proteomes" id="UP001166251">
    <property type="component" value="Unassembled WGS sequence"/>
</dbReference>
<accession>A0ABS7EJ17</accession>
<dbReference type="SUPFAM" id="SSF51126">
    <property type="entry name" value="Pectin lyase-like"/>
    <property type="match status" value="1"/>
</dbReference>
<feature type="signal peptide" evidence="1">
    <location>
        <begin position="1"/>
        <end position="30"/>
    </location>
</feature>
<comment type="caution">
    <text evidence="2">The sequence shown here is derived from an EMBL/GenBank/DDBJ whole genome shotgun (WGS) entry which is preliminary data.</text>
</comment>
<dbReference type="RefSeq" id="WP_220104433.1">
    <property type="nucleotide sequence ID" value="NZ_JAHZSS010000014.1"/>
</dbReference>
<dbReference type="InterPro" id="IPR011050">
    <property type="entry name" value="Pectin_lyase_fold/virulence"/>
</dbReference>
<proteinExistence type="predicted"/>
<keyword evidence="3" id="KW-1185">Reference proteome</keyword>
<protein>
    <submittedName>
        <fullName evidence="2">Uncharacterized protein</fullName>
    </submittedName>
</protein>
<dbReference type="EMBL" id="JAHZSS010000014">
    <property type="protein sequence ID" value="MBW8191756.1"/>
    <property type="molecule type" value="Genomic_DNA"/>
</dbReference>
<organism evidence="2 3">
    <name type="scientific">Neiella holothuriorum</name>
    <dbReference type="NCBI Taxonomy" id="2870530"/>
    <lineage>
        <taxon>Bacteria</taxon>
        <taxon>Pseudomonadati</taxon>
        <taxon>Pseudomonadota</taxon>
        <taxon>Gammaproteobacteria</taxon>
        <taxon>Alteromonadales</taxon>
        <taxon>Echinimonadaceae</taxon>
        <taxon>Neiella</taxon>
    </lineage>
</organism>
<feature type="chain" id="PRO_5046977336" evidence="1">
    <location>
        <begin position="31"/>
        <end position="584"/>
    </location>
</feature>
<name>A0ABS7EJ17_9GAMM</name>
<gene>
    <name evidence="2" type="ORF">K0504_11985</name>
</gene>
<keyword evidence="1" id="KW-0732">Signal</keyword>
<reference evidence="2" key="1">
    <citation type="submission" date="2021-07" db="EMBL/GenBank/DDBJ databases">
        <title>Neiella marina sp. nov., isolated from the intestinal content of sea cucumber Apostichopus japonicus.</title>
        <authorList>
            <person name="Bai X."/>
        </authorList>
    </citation>
    <scope>NUCLEOTIDE SEQUENCE</scope>
    <source>
        <strain evidence="2">126</strain>
    </source>
</reference>
<sequence length="584" mass="64927">MFNFSFKASNRLAHARLVLCCVVLASCSHNQPLQQANESATSQHTQQLISLYGRQVDDSPSAPLVALGSANQQLTYGRYANRQDDRRVHLLPDFSYAGFHKGGIALPAYDELPIAKTLTPQTGDNSQQIQQAIDEVSRLPLNSQGYRGVVLLEKGHYSVNQPLMVRASGVIIRGEGQSDNGTILTATSTDHRSTLLTFRGKGSGRLPKAAPDERNTLIVQPLVPVGSNQVQVSSTLGYQVGDEIAVVRTPNEVWTGKSGLNTKQFGWQADRYTIAFERTITAIEGDRLAFDIPMVDAIDAQFGGGYVYRIDVSGRLTQVGLENIQLRTVTRNNVNDEHRGFYGVTLREVQHSWVRDVTVKYFSHAYNLHIGSRFNTLQDIAFVEPNFRVTGGRHYGFNINDGSLNLFQRCFALKARHTFVTGSRVSGPNVFLDCTAVDSNNDSGPHHRWATGTLYDNTQGAQLNVQNRMNSGSGHGWAGAQQLFWNSDHESYIVQAPPHAMNWAVGITGEIHRGKWSKQEPNGIIQRHHQPHPIRSLYLQQLEERLGHDAVKAVTIPVQRQGQIWPLLKQWQGRTAMSDFTQAN</sequence>
<dbReference type="Gene3D" id="2.160.20.10">
    <property type="entry name" value="Single-stranded right-handed beta-helix, Pectin lyase-like"/>
    <property type="match status" value="1"/>
</dbReference>
<evidence type="ECO:0000256" key="1">
    <source>
        <dbReference type="SAM" id="SignalP"/>
    </source>
</evidence>
<evidence type="ECO:0000313" key="3">
    <source>
        <dbReference type="Proteomes" id="UP001166251"/>
    </source>
</evidence>
<dbReference type="InterPro" id="IPR012334">
    <property type="entry name" value="Pectin_lyas_fold"/>
</dbReference>